<gene>
    <name evidence="1" type="ORF">VTL71DRAFT_5379</name>
</gene>
<sequence length="192" mass="20819">MATKPPRFPSVPDTPEKAEAFAEVERIVKELHGASFKVKDDNGNFLGPFAVLAAAPKSFMPYLEYTLAFIKLPHLNSKERELAILAAVSVTKSEFVDFAHRNIGMAQGLSQAQVDSASKGLAPIEGLSDREKSIYELSLRLARGFGKIDDEKFDLAITLLGRDGVSQVAQLVGGYMLVSLLVNVADVRAPQS</sequence>
<organism evidence="1 2">
    <name type="scientific">Oculimacula yallundae</name>
    <dbReference type="NCBI Taxonomy" id="86028"/>
    <lineage>
        <taxon>Eukaryota</taxon>
        <taxon>Fungi</taxon>
        <taxon>Dikarya</taxon>
        <taxon>Ascomycota</taxon>
        <taxon>Pezizomycotina</taxon>
        <taxon>Leotiomycetes</taxon>
        <taxon>Helotiales</taxon>
        <taxon>Ploettnerulaceae</taxon>
        <taxon>Oculimacula</taxon>
    </lineage>
</organism>
<dbReference type="SUPFAM" id="SSF69118">
    <property type="entry name" value="AhpD-like"/>
    <property type="match status" value="1"/>
</dbReference>
<dbReference type="Gene3D" id="1.20.1290.10">
    <property type="entry name" value="AhpD-like"/>
    <property type="match status" value="1"/>
</dbReference>
<accession>A0ABR4C2L0</accession>
<protein>
    <recommendedName>
        <fullName evidence="3">Carboxymuconolactone decarboxylase-like domain-containing protein</fullName>
    </recommendedName>
</protein>
<proteinExistence type="predicted"/>
<dbReference type="PANTHER" id="PTHR34846">
    <property type="entry name" value="4-CARBOXYMUCONOLACTONE DECARBOXYLASE FAMILY PROTEIN (AFU_ORTHOLOGUE AFUA_6G11590)"/>
    <property type="match status" value="1"/>
</dbReference>
<name>A0ABR4C2L0_9HELO</name>
<evidence type="ECO:0000313" key="1">
    <source>
        <dbReference type="EMBL" id="KAL2063574.1"/>
    </source>
</evidence>
<dbReference type="Proteomes" id="UP001595075">
    <property type="component" value="Unassembled WGS sequence"/>
</dbReference>
<evidence type="ECO:0000313" key="2">
    <source>
        <dbReference type="Proteomes" id="UP001595075"/>
    </source>
</evidence>
<keyword evidence="2" id="KW-1185">Reference proteome</keyword>
<comment type="caution">
    <text evidence="1">The sequence shown here is derived from an EMBL/GenBank/DDBJ whole genome shotgun (WGS) entry which is preliminary data.</text>
</comment>
<dbReference type="InterPro" id="IPR029032">
    <property type="entry name" value="AhpD-like"/>
</dbReference>
<dbReference type="EMBL" id="JAZHXI010000015">
    <property type="protein sequence ID" value="KAL2063574.1"/>
    <property type="molecule type" value="Genomic_DNA"/>
</dbReference>
<evidence type="ECO:0008006" key="3">
    <source>
        <dbReference type="Google" id="ProtNLM"/>
    </source>
</evidence>
<dbReference type="PANTHER" id="PTHR34846:SF11">
    <property type="entry name" value="4-CARBOXYMUCONOLACTONE DECARBOXYLASE FAMILY PROTEIN (AFU_ORTHOLOGUE AFUA_6G11590)"/>
    <property type="match status" value="1"/>
</dbReference>
<reference evidence="1 2" key="1">
    <citation type="journal article" date="2024" name="Commun. Biol.">
        <title>Comparative genomic analysis of thermophilic fungi reveals convergent evolutionary adaptations and gene losses.</title>
        <authorList>
            <person name="Steindorff A.S."/>
            <person name="Aguilar-Pontes M.V."/>
            <person name="Robinson A.J."/>
            <person name="Andreopoulos B."/>
            <person name="LaButti K."/>
            <person name="Kuo A."/>
            <person name="Mondo S."/>
            <person name="Riley R."/>
            <person name="Otillar R."/>
            <person name="Haridas S."/>
            <person name="Lipzen A."/>
            <person name="Grimwood J."/>
            <person name="Schmutz J."/>
            <person name="Clum A."/>
            <person name="Reid I.D."/>
            <person name="Moisan M.C."/>
            <person name="Butler G."/>
            <person name="Nguyen T.T.M."/>
            <person name="Dewar K."/>
            <person name="Conant G."/>
            <person name="Drula E."/>
            <person name="Henrissat B."/>
            <person name="Hansel C."/>
            <person name="Singer S."/>
            <person name="Hutchinson M.I."/>
            <person name="de Vries R.P."/>
            <person name="Natvig D.O."/>
            <person name="Powell A.J."/>
            <person name="Tsang A."/>
            <person name="Grigoriev I.V."/>
        </authorList>
    </citation>
    <scope>NUCLEOTIDE SEQUENCE [LARGE SCALE GENOMIC DNA]</scope>
    <source>
        <strain evidence="1 2">CBS 494.80</strain>
    </source>
</reference>